<keyword evidence="4" id="KW-1185">Reference proteome</keyword>
<dbReference type="EMBL" id="QXFV01001025">
    <property type="protein sequence ID" value="KAE9017635.1"/>
    <property type="molecule type" value="Genomic_DNA"/>
</dbReference>
<evidence type="ECO:0000313" key="2">
    <source>
        <dbReference type="EMBL" id="KAE9349453.1"/>
    </source>
</evidence>
<accession>A0A6A4FR62</accession>
<reference evidence="2 4" key="1">
    <citation type="submission" date="2018-08" db="EMBL/GenBank/DDBJ databases">
        <title>Genomic investigation of the strawberry pathogen Phytophthora fragariae indicates pathogenicity is determined by transcriptional variation in three key races.</title>
        <authorList>
            <person name="Adams T.M."/>
            <person name="Armitage A.D."/>
            <person name="Sobczyk M.K."/>
            <person name="Bates H.J."/>
            <person name="Dunwell J.M."/>
            <person name="Nellist C.F."/>
            <person name="Harrison R.J."/>
        </authorList>
    </citation>
    <scope>NUCLEOTIDE SEQUENCE [LARGE SCALE GENOMIC DNA]</scope>
    <source>
        <strain evidence="1 3">SCRP249</strain>
        <strain evidence="2 4">SCRP333</strain>
    </source>
</reference>
<dbReference type="AlphaFoldDB" id="A0A6A4FR62"/>
<proteinExistence type="predicted"/>
<evidence type="ECO:0000313" key="4">
    <source>
        <dbReference type="Proteomes" id="UP000434957"/>
    </source>
</evidence>
<sequence>MKTGGNNRLLKDATREQIMARMMDRMSATQQRYYQIKQEQKLGELKSEMDD</sequence>
<name>A0A6A4FR62_9STRA</name>
<organism evidence="2 4">
    <name type="scientific">Phytophthora rubi</name>
    <dbReference type="NCBI Taxonomy" id="129364"/>
    <lineage>
        <taxon>Eukaryota</taxon>
        <taxon>Sar</taxon>
        <taxon>Stramenopiles</taxon>
        <taxon>Oomycota</taxon>
        <taxon>Peronosporomycetes</taxon>
        <taxon>Peronosporales</taxon>
        <taxon>Peronosporaceae</taxon>
        <taxon>Phytophthora</taxon>
    </lineage>
</organism>
<gene>
    <name evidence="1" type="ORF">PR001_g14344</name>
    <name evidence="2" type="ORF">PR003_g5881</name>
</gene>
<evidence type="ECO:0008006" key="5">
    <source>
        <dbReference type="Google" id="ProtNLM"/>
    </source>
</evidence>
<evidence type="ECO:0000313" key="3">
    <source>
        <dbReference type="Proteomes" id="UP000429607"/>
    </source>
</evidence>
<protein>
    <recommendedName>
        <fullName evidence="5">No apical meristem-associated C-terminal domain-containing protein</fullName>
    </recommendedName>
</protein>
<dbReference type="EMBL" id="QXFT01000252">
    <property type="protein sequence ID" value="KAE9349453.1"/>
    <property type="molecule type" value="Genomic_DNA"/>
</dbReference>
<dbReference type="Proteomes" id="UP000434957">
    <property type="component" value="Unassembled WGS sequence"/>
</dbReference>
<evidence type="ECO:0000313" key="1">
    <source>
        <dbReference type="EMBL" id="KAE9017635.1"/>
    </source>
</evidence>
<comment type="caution">
    <text evidence="2">The sequence shown here is derived from an EMBL/GenBank/DDBJ whole genome shotgun (WGS) entry which is preliminary data.</text>
</comment>
<dbReference type="Proteomes" id="UP000429607">
    <property type="component" value="Unassembled WGS sequence"/>
</dbReference>